<sequence>MSRLVKAFIRWLTRNILKIRLGTDSYLSIPYVSVTGGSYIELGERSTIGKMAWLSAINSYKDQHFTPCIKIGADVTIGNYFCLTAIDNVSIANGCLISEHVYISDHGHGTDPNGGPPVSQPLYSKGSVYIGENTFLGYRVSILPGVHLGRNCVVGAHSVVTHSFPDYCVVAGVPARLLKQYNPQTQTWHNAAIRA</sequence>
<gene>
    <name evidence="1" type="ORF">HMF3257_21370</name>
</gene>
<dbReference type="AlphaFoldDB" id="A0A327NTN5"/>
<dbReference type="Pfam" id="PF00132">
    <property type="entry name" value="Hexapep"/>
    <property type="match status" value="1"/>
</dbReference>
<dbReference type="Gene3D" id="2.160.10.10">
    <property type="entry name" value="Hexapeptide repeat proteins"/>
    <property type="match status" value="1"/>
</dbReference>
<dbReference type="InterPro" id="IPR001451">
    <property type="entry name" value="Hexapep"/>
</dbReference>
<dbReference type="EMBL" id="QLII01000001">
    <property type="protein sequence ID" value="RAI76098.1"/>
    <property type="molecule type" value="Genomic_DNA"/>
</dbReference>
<dbReference type="PANTHER" id="PTHR23416">
    <property type="entry name" value="SIALIC ACID SYNTHASE-RELATED"/>
    <property type="match status" value="1"/>
</dbReference>
<keyword evidence="1" id="KW-0012">Acyltransferase</keyword>
<dbReference type="PANTHER" id="PTHR23416:SF78">
    <property type="entry name" value="LIPOPOLYSACCHARIDE BIOSYNTHESIS O-ACETYL TRANSFERASE WBBJ-RELATED"/>
    <property type="match status" value="1"/>
</dbReference>
<proteinExistence type="predicted"/>
<evidence type="ECO:0000313" key="1">
    <source>
        <dbReference type="EMBL" id="RAI76098.1"/>
    </source>
</evidence>
<dbReference type="CDD" id="cd04647">
    <property type="entry name" value="LbH_MAT_like"/>
    <property type="match status" value="1"/>
</dbReference>
<dbReference type="SUPFAM" id="SSF51161">
    <property type="entry name" value="Trimeric LpxA-like enzymes"/>
    <property type="match status" value="1"/>
</dbReference>
<dbReference type="InterPro" id="IPR011004">
    <property type="entry name" value="Trimer_LpxA-like_sf"/>
</dbReference>
<reference evidence="1 2" key="1">
    <citation type="submission" date="2018-06" db="EMBL/GenBank/DDBJ databases">
        <title>Spirosoma sp. HMF3257 Genome sequencing and assembly.</title>
        <authorList>
            <person name="Kang H."/>
            <person name="Cha I."/>
            <person name="Kim H."/>
            <person name="Kang J."/>
            <person name="Joh K."/>
        </authorList>
    </citation>
    <scope>NUCLEOTIDE SEQUENCE [LARGE SCALE GENOMIC DNA]</scope>
    <source>
        <strain evidence="1 2">HMF3257</strain>
    </source>
</reference>
<dbReference type="InterPro" id="IPR051159">
    <property type="entry name" value="Hexapeptide_acetyltransf"/>
</dbReference>
<keyword evidence="2" id="KW-1185">Reference proteome</keyword>
<dbReference type="RefSeq" id="WP_111345288.1">
    <property type="nucleotide sequence ID" value="NZ_QLII01000001.1"/>
</dbReference>
<protein>
    <submittedName>
        <fullName evidence="1">Acyltransferase</fullName>
    </submittedName>
</protein>
<dbReference type="OrthoDB" id="9814490at2"/>
<comment type="caution">
    <text evidence="1">The sequence shown here is derived from an EMBL/GenBank/DDBJ whole genome shotgun (WGS) entry which is preliminary data.</text>
</comment>
<evidence type="ECO:0000313" key="2">
    <source>
        <dbReference type="Proteomes" id="UP000249016"/>
    </source>
</evidence>
<dbReference type="GO" id="GO:0016746">
    <property type="term" value="F:acyltransferase activity"/>
    <property type="evidence" value="ECO:0007669"/>
    <property type="project" value="UniProtKB-KW"/>
</dbReference>
<keyword evidence="1" id="KW-0808">Transferase</keyword>
<organism evidence="1 2">
    <name type="scientific">Spirosoma telluris</name>
    <dbReference type="NCBI Taxonomy" id="2183553"/>
    <lineage>
        <taxon>Bacteria</taxon>
        <taxon>Pseudomonadati</taxon>
        <taxon>Bacteroidota</taxon>
        <taxon>Cytophagia</taxon>
        <taxon>Cytophagales</taxon>
        <taxon>Cytophagaceae</taxon>
        <taxon>Spirosoma</taxon>
    </lineage>
</organism>
<name>A0A327NTN5_9BACT</name>
<accession>A0A327NTN5</accession>
<dbReference type="Proteomes" id="UP000249016">
    <property type="component" value="Unassembled WGS sequence"/>
</dbReference>